<reference evidence="1" key="1">
    <citation type="journal article" date="2020" name="Nature">
        <title>Giant virus diversity and host interactions through global metagenomics.</title>
        <authorList>
            <person name="Schulz F."/>
            <person name="Roux S."/>
            <person name="Paez-Espino D."/>
            <person name="Jungbluth S."/>
            <person name="Walsh D.A."/>
            <person name="Denef V.J."/>
            <person name="McMahon K.D."/>
            <person name="Konstantinidis K.T."/>
            <person name="Eloe-Fadrosh E.A."/>
            <person name="Kyrpides N.C."/>
            <person name="Woyke T."/>
        </authorList>
    </citation>
    <scope>NUCLEOTIDE SEQUENCE</scope>
    <source>
        <strain evidence="1">GVMAG-M-3300027769-26</strain>
    </source>
</reference>
<protein>
    <submittedName>
        <fullName evidence="1">Uncharacterized protein</fullName>
    </submittedName>
</protein>
<proteinExistence type="predicted"/>
<dbReference type="AlphaFoldDB" id="A0A6C0LDY7"/>
<name>A0A6C0LDY7_9ZZZZ</name>
<sequence>MRTNLITFGSHGSYIDAVNRLVRQAGALNIFTEVKGYTAEYLQDDEYFFNKHVGFINNNRRGFGYWIWKPYIIKQWMDKMEDGDVLFYIDVGCELGIENRDKLIECIELVKTVKTNKIMATHSVGQIEIKWCKKDLIEKLGMDNEDFLNSTQIQSGIILLLVCPETRKLVNEWYDISCDYHNIDDSPSVSKNYDSFVEHRHDQSVFSMLAKKYKLISDNMLLEDVVYIFRNRGGISRLKEWISIYGTSAKKSMLIQF</sequence>
<accession>A0A6C0LDY7</accession>
<dbReference type="EMBL" id="MN740464">
    <property type="protein sequence ID" value="QHU27881.1"/>
    <property type="molecule type" value="Genomic_DNA"/>
</dbReference>
<evidence type="ECO:0000313" key="1">
    <source>
        <dbReference type="EMBL" id="QHU27881.1"/>
    </source>
</evidence>
<organism evidence="1">
    <name type="scientific">viral metagenome</name>
    <dbReference type="NCBI Taxonomy" id="1070528"/>
    <lineage>
        <taxon>unclassified sequences</taxon>
        <taxon>metagenomes</taxon>
        <taxon>organismal metagenomes</taxon>
    </lineage>
</organism>